<comment type="caution">
    <text evidence="6">The sequence shown here is derived from an EMBL/GenBank/DDBJ whole genome shotgun (WGS) entry which is preliminary data.</text>
</comment>
<dbReference type="GO" id="GO:0008234">
    <property type="term" value="F:cysteine-type peptidase activity"/>
    <property type="evidence" value="ECO:0007669"/>
    <property type="project" value="UniProtKB-KW"/>
</dbReference>
<evidence type="ECO:0000313" key="7">
    <source>
        <dbReference type="Proteomes" id="UP000236333"/>
    </source>
</evidence>
<evidence type="ECO:0000259" key="5">
    <source>
        <dbReference type="PROSITE" id="PS50600"/>
    </source>
</evidence>
<gene>
    <name evidence="6" type="ORF">TSOC_014243</name>
</gene>
<dbReference type="AlphaFoldDB" id="A0A2J7ZI59"/>
<keyword evidence="7" id="KW-1185">Reference proteome</keyword>
<evidence type="ECO:0000256" key="2">
    <source>
        <dbReference type="ARBA" id="ARBA00022670"/>
    </source>
</evidence>
<feature type="domain" description="Ubiquitin-like protease family profile" evidence="5">
    <location>
        <begin position="1"/>
        <end position="142"/>
    </location>
</feature>
<dbReference type="PANTHER" id="PTHR46468">
    <property type="entry name" value="SENTRIN-SPECIFIC PROTEASE 8"/>
    <property type="match status" value="1"/>
</dbReference>
<keyword evidence="4" id="KW-0788">Thiol protease</keyword>
<dbReference type="GO" id="GO:0019784">
    <property type="term" value="F:deNEDDylase activity"/>
    <property type="evidence" value="ECO:0007669"/>
    <property type="project" value="InterPro"/>
</dbReference>
<sequence>FPHAPVPPYPPSPPAGPDMAAEVLAPLQPAGRGLVLLPVNDNPDAGQAAGGSHWSLLVFHRPSNTLRHYDSSAGCNTRPARQLASAIGPALAGGSGQAAAAGPDPALGPAPALPRYVEVAGVPQQSNGYDCGAYVLALADAVCEWWQEQHQTQRQQLEALGEGRAAAAAAEGWERRERALRGWLTPACVAGVRSEVLRIIRAKAAGRSRKGVAPRVAVRGA</sequence>
<dbReference type="SUPFAM" id="SSF54001">
    <property type="entry name" value="Cysteine proteinases"/>
    <property type="match status" value="1"/>
</dbReference>
<dbReference type="GO" id="GO:0006508">
    <property type="term" value="P:proteolysis"/>
    <property type="evidence" value="ECO:0007669"/>
    <property type="project" value="UniProtKB-KW"/>
</dbReference>
<name>A0A2J7ZI59_9CHLO</name>
<organism evidence="6 7">
    <name type="scientific">Tetrabaena socialis</name>
    <dbReference type="NCBI Taxonomy" id="47790"/>
    <lineage>
        <taxon>Eukaryota</taxon>
        <taxon>Viridiplantae</taxon>
        <taxon>Chlorophyta</taxon>
        <taxon>core chlorophytes</taxon>
        <taxon>Chlorophyceae</taxon>
        <taxon>CS clade</taxon>
        <taxon>Chlamydomonadales</taxon>
        <taxon>Tetrabaenaceae</taxon>
        <taxon>Tetrabaena</taxon>
    </lineage>
</organism>
<evidence type="ECO:0000256" key="3">
    <source>
        <dbReference type="ARBA" id="ARBA00022801"/>
    </source>
</evidence>
<evidence type="ECO:0000313" key="6">
    <source>
        <dbReference type="EMBL" id="PNG99960.1"/>
    </source>
</evidence>
<evidence type="ECO:0000256" key="4">
    <source>
        <dbReference type="ARBA" id="ARBA00022807"/>
    </source>
</evidence>
<comment type="similarity">
    <text evidence="1">Belongs to the peptidase C48 family.</text>
</comment>
<keyword evidence="2 6" id="KW-0645">Protease</keyword>
<dbReference type="InterPro" id="IPR038765">
    <property type="entry name" value="Papain-like_cys_pep_sf"/>
</dbReference>
<feature type="non-terminal residue" evidence="6">
    <location>
        <position position="1"/>
    </location>
</feature>
<dbReference type="PANTHER" id="PTHR46468:SF1">
    <property type="entry name" value="SENTRIN-SPECIFIC PROTEASE 8"/>
    <property type="match status" value="1"/>
</dbReference>
<dbReference type="OrthoDB" id="5065855at2759"/>
<dbReference type="EMBL" id="PGGS01001879">
    <property type="protein sequence ID" value="PNG99960.1"/>
    <property type="molecule type" value="Genomic_DNA"/>
</dbReference>
<dbReference type="Gene3D" id="3.40.395.10">
    <property type="entry name" value="Adenoviral Proteinase, Chain A"/>
    <property type="match status" value="1"/>
</dbReference>
<dbReference type="GO" id="GO:0000338">
    <property type="term" value="P:protein deneddylation"/>
    <property type="evidence" value="ECO:0007669"/>
    <property type="project" value="TreeGrafter"/>
</dbReference>
<dbReference type="Pfam" id="PF02902">
    <property type="entry name" value="Peptidase_C48"/>
    <property type="match status" value="1"/>
</dbReference>
<proteinExistence type="inferred from homology"/>
<dbReference type="InterPro" id="IPR003653">
    <property type="entry name" value="Peptidase_C48_C"/>
</dbReference>
<dbReference type="InterPro" id="IPR044613">
    <property type="entry name" value="Nep1/2-like"/>
</dbReference>
<evidence type="ECO:0000256" key="1">
    <source>
        <dbReference type="ARBA" id="ARBA00005234"/>
    </source>
</evidence>
<keyword evidence="3" id="KW-0378">Hydrolase</keyword>
<accession>A0A2J7ZI59</accession>
<dbReference type="PROSITE" id="PS50600">
    <property type="entry name" value="ULP_PROTEASE"/>
    <property type="match status" value="1"/>
</dbReference>
<dbReference type="Proteomes" id="UP000236333">
    <property type="component" value="Unassembled WGS sequence"/>
</dbReference>
<protein>
    <submittedName>
        <fullName evidence="6">NEDD8-specific protease 1</fullName>
    </submittedName>
</protein>
<reference evidence="6 7" key="1">
    <citation type="journal article" date="2017" name="Mol. Biol. Evol.">
        <title>The 4-celled Tetrabaena socialis nuclear genome reveals the essential components for genetic control of cell number at the origin of multicellularity in the volvocine lineage.</title>
        <authorList>
            <person name="Featherston J."/>
            <person name="Arakaki Y."/>
            <person name="Hanschen E.R."/>
            <person name="Ferris P.J."/>
            <person name="Michod R.E."/>
            <person name="Olson B.J.S.C."/>
            <person name="Nozaki H."/>
            <person name="Durand P.M."/>
        </authorList>
    </citation>
    <scope>NUCLEOTIDE SEQUENCE [LARGE SCALE GENOMIC DNA]</scope>
    <source>
        <strain evidence="6 7">NIES-571</strain>
    </source>
</reference>